<keyword evidence="3" id="KW-0677">Repeat</keyword>
<name>A0A9C9K096_UNCW3</name>
<evidence type="ECO:0000259" key="9">
    <source>
        <dbReference type="PROSITE" id="PS51371"/>
    </source>
</evidence>
<evidence type="ECO:0000256" key="4">
    <source>
        <dbReference type="ARBA" id="ARBA00022989"/>
    </source>
</evidence>
<reference evidence="10" key="1">
    <citation type="journal article" date="2020" name="mSystems">
        <title>Genome- and Community-Level Interaction Insights into Carbon Utilization and Element Cycling Functions of Hydrothermarchaeota in Hydrothermal Sediment.</title>
        <authorList>
            <person name="Zhou Z."/>
            <person name="Liu Y."/>
            <person name="Xu W."/>
            <person name="Pan J."/>
            <person name="Luo Z.H."/>
            <person name="Li M."/>
        </authorList>
    </citation>
    <scope>NUCLEOTIDE SEQUENCE</scope>
    <source>
        <strain evidence="10">HyVt-388</strain>
    </source>
</reference>
<dbReference type="PANTHER" id="PTHR22777:SF17">
    <property type="entry name" value="UPF0053 PROTEIN SLL0260"/>
    <property type="match status" value="1"/>
</dbReference>
<dbReference type="EMBL" id="DRIG01000069">
    <property type="protein sequence ID" value="HEC78776.1"/>
    <property type="molecule type" value="Genomic_DNA"/>
</dbReference>
<dbReference type="PANTHER" id="PTHR22777">
    <property type="entry name" value="HEMOLYSIN-RELATED"/>
    <property type="match status" value="1"/>
</dbReference>
<organism evidence="10 11">
    <name type="scientific">candidate division WOR-3 bacterium</name>
    <dbReference type="NCBI Taxonomy" id="2052148"/>
    <lineage>
        <taxon>Bacteria</taxon>
        <taxon>Bacteria division WOR-3</taxon>
    </lineage>
</organism>
<dbReference type="InterPro" id="IPR046342">
    <property type="entry name" value="CBS_dom_sf"/>
</dbReference>
<evidence type="ECO:0000256" key="5">
    <source>
        <dbReference type="ARBA" id="ARBA00023122"/>
    </source>
</evidence>
<dbReference type="Gene3D" id="3.10.580.10">
    <property type="entry name" value="CBS-domain"/>
    <property type="match status" value="1"/>
</dbReference>
<feature type="transmembrane region" description="Helical" evidence="8">
    <location>
        <begin position="56"/>
        <end position="80"/>
    </location>
</feature>
<comment type="caution">
    <text evidence="10">The sequence shown here is derived from an EMBL/GenBank/DDBJ whole genome shotgun (WGS) entry which is preliminary data.</text>
</comment>
<feature type="domain" description="CBS" evidence="9">
    <location>
        <begin position="251"/>
        <end position="308"/>
    </location>
</feature>
<dbReference type="InterPro" id="IPR000644">
    <property type="entry name" value="CBS_dom"/>
</dbReference>
<dbReference type="GO" id="GO:0005886">
    <property type="term" value="C:plasma membrane"/>
    <property type="evidence" value="ECO:0007669"/>
    <property type="project" value="TreeGrafter"/>
</dbReference>
<keyword evidence="2 8" id="KW-0812">Transmembrane</keyword>
<evidence type="ECO:0000313" key="11">
    <source>
        <dbReference type="Proteomes" id="UP000885826"/>
    </source>
</evidence>
<keyword evidence="6 8" id="KW-0472">Membrane</keyword>
<sequence>MLFLIIPLLLILIQGIFAASETGIISLENTKLARAEREKKKWALRVSKFLARPEQFFSTILICENFIIVIASSLFANFFIGYIGKNGAIVSTILLSVFSLTFGLFIPKSIALSNPIKTMTVLSGFIYYIEIALYPIVYVFAVVAKGLARVLKSGERTDESIYRLDIIYAMSEYEEKASRFAARFFNFSKRIVSEVMIPLEAVFLCEKGAELDALSKSQRRIYTRIPVYQGKRNNIIGVFNIKDYFYTNKISLRKPFFVGINDRCMSIFLTMKQKGEHLAVVRDSKNRTVGIVTLEDLIEELVGEIRDER</sequence>
<dbReference type="Pfam" id="PF00571">
    <property type="entry name" value="CBS"/>
    <property type="match status" value="1"/>
</dbReference>
<dbReference type="InterPro" id="IPR002550">
    <property type="entry name" value="CNNM"/>
</dbReference>
<evidence type="ECO:0000313" key="10">
    <source>
        <dbReference type="EMBL" id="HEC78776.1"/>
    </source>
</evidence>
<evidence type="ECO:0000256" key="7">
    <source>
        <dbReference type="PROSITE-ProRule" id="PRU00703"/>
    </source>
</evidence>
<evidence type="ECO:0000256" key="8">
    <source>
        <dbReference type="SAM" id="Phobius"/>
    </source>
</evidence>
<accession>A0A9C9K096</accession>
<evidence type="ECO:0000256" key="6">
    <source>
        <dbReference type="ARBA" id="ARBA00023136"/>
    </source>
</evidence>
<dbReference type="InterPro" id="IPR044751">
    <property type="entry name" value="Ion_transp-like_CBS"/>
</dbReference>
<dbReference type="PROSITE" id="PS51371">
    <property type="entry name" value="CBS"/>
    <property type="match status" value="1"/>
</dbReference>
<feature type="transmembrane region" description="Helical" evidence="8">
    <location>
        <begin position="126"/>
        <end position="148"/>
    </location>
</feature>
<proteinExistence type="predicted"/>
<protein>
    <submittedName>
        <fullName evidence="10">DUF21 domain-containing protein</fullName>
    </submittedName>
</protein>
<comment type="subcellular location">
    <subcellularLocation>
        <location evidence="1">Membrane</location>
        <topology evidence="1">Multi-pass membrane protein</topology>
    </subcellularLocation>
</comment>
<keyword evidence="4 8" id="KW-1133">Transmembrane helix</keyword>
<dbReference type="CDD" id="cd04590">
    <property type="entry name" value="CBS_pair_CorC_HlyC_assoc"/>
    <property type="match status" value="1"/>
</dbReference>
<evidence type="ECO:0000256" key="3">
    <source>
        <dbReference type="ARBA" id="ARBA00022737"/>
    </source>
</evidence>
<dbReference type="Proteomes" id="UP000885826">
    <property type="component" value="Unassembled WGS sequence"/>
</dbReference>
<dbReference type="Pfam" id="PF01595">
    <property type="entry name" value="CNNM"/>
    <property type="match status" value="1"/>
</dbReference>
<evidence type="ECO:0000256" key="1">
    <source>
        <dbReference type="ARBA" id="ARBA00004141"/>
    </source>
</evidence>
<evidence type="ECO:0000256" key="2">
    <source>
        <dbReference type="ARBA" id="ARBA00022692"/>
    </source>
</evidence>
<gene>
    <name evidence="10" type="ORF">ENI34_06500</name>
</gene>
<keyword evidence="5 7" id="KW-0129">CBS domain</keyword>
<feature type="transmembrane region" description="Helical" evidence="8">
    <location>
        <begin position="87"/>
        <end position="106"/>
    </location>
</feature>
<dbReference type="SUPFAM" id="SSF54631">
    <property type="entry name" value="CBS-domain pair"/>
    <property type="match status" value="1"/>
</dbReference>
<dbReference type="AlphaFoldDB" id="A0A9C9K096"/>